<protein>
    <submittedName>
        <fullName evidence="1">AlpA family phage regulatory protein</fullName>
    </submittedName>
</protein>
<dbReference type="Gene3D" id="1.10.238.160">
    <property type="match status" value="1"/>
</dbReference>
<dbReference type="GeneID" id="66210835"/>
<dbReference type="Proteomes" id="UP001164064">
    <property type="component" value="Chromosome"/>
</dbReference>
<reference evidence="1 3" key="1">
    <citation type="submission" date="2021-01" db="EMBL/GenBank/DDBJ databases">
        <title>FDA dAtabase for Regulatory Grade micrObial Sequences (FDA-ARGOS): Supporting development and validation of Infectious Disease Dx tests.</title>
        <authorList>
            <person name="Sproer C."/>
            <person name="Gronow S."/>
            <person name="Severitt S."/>
            <person name="Schroder I."/>
            <person name="Tallon L."/>
            <person name="Sadzewicz L."/>
            <person name="Zhao X."/>
            <person name="Boylan J."/>
            <person name="Ott S."/>
            <person name="Bowen H."/>
            <person name="Vavikolanu K."/>
            <person name="Mehta A."/>
            <person name="Aluvathingal J."/>
            <person name="Nadendla S."/>
            <person name="Lowell S."/>
            <person name="Myers T."/>
            <person name="Yan Y."/>
            <person name="Sichtig H."/>
        </authorList>
    </citation>
    <scope>NUCLEOTIDE SEQUENCE [LARGE SCALE GENOMIC DNA]</scope>
    <source>
        <strain evidence="1 3">FDAARGOS_1096</strain>
    </source>
</reference>
<sequence length="93" mass="10830">MTEQFYRMKDLANIPERPARTHMYKSGINKGKVRVIGARQASKGLIGVSEKTLWEWVRKGEFPQPIRLSPTITVWRASDIAEWMKQKDRSIEV</sequence>
<evidence type="ECO:0000313" key="2">
    <source>
        <dbReference type="EMBL" id="UYF71150.1"/>
    </source>
</evidence>
<dbReference type="Proteomes" id="UP000595320">
    <property type="component" value="Chromosome"/>
</dbReference>
<evidence type="ECO:0000313" key="1">
    <source>
        <dbReference type="EMBL" id="QQT87694.1"/>
    </source>
</evidence>
<dbReference type="InterPro" id="IPR009061">
    <property type="entry name" value="DNA-bd_dom_put_sf"/>
</dbReference>
<accession>A0A7T9UKR1</accession>
<gene>
    <name evidence="1" type="ORF">I6I53_08160</name>
    <name evidence="2" type="ORF">LSO60_12950</name>
</gene>
<dbReference type="SUPFAM" id="SSF46955">
    <property type="entry name" value="Putative DNA-binding domain"/>
    <property type="match status" value="1"/>
</dbReference>
<dbReference type="EMBL" id="CP068176">
    <property type="protein sequence ID" value="QQT87694.1"/>
    <property type="molecule type" value="Genomic_DNA"/>
</dbReference>
<dbReference type="EMBL" id="CP089051">
    <property type="protein sequence ID" value="UYF71150.1"/>
    <property type="molecule type" value="Genomic_DNA"/>
</dbReference>
<dbReference type="InterPro" id="IPR010260">
    <property type="entry name" value="AlpA"/>
</dbReference>
<dbReference type="Pfam" id="PF05930">
    <property type="entry name" value="Phage_AlpA"/>
    <property type="match status" value="1"/>
</dbReference>
<proteinExistence type="predicted"/>
<dbReference type="AlphaFoldDB" id="A0A7T9UKR1"/>
<name>A0A7T9UKR1_9GAMM</name>
<dbReference type="RefSeq" id="WP_004994769.1">
    <property type="nucleotide sequence ID" value="NZ_BKGH01000058.1"/>
</dbReference>
<reference evidence="2" key="2">
    <citation type="journal article" date="2022" name="J Glob Antimicrob Resist">
        <title>Comparative analysis of IMP-4- and OXA-58-containing plasmids of three carbapenemase-producing Acinetobacter ursingii strains in the Netherlands.</title>
        <authorList>
            <person name="Hendrickx A.P.A."/>
            <person name="Schade R.P."/>
            <person name="Landman F."/>
            <person name="Bosch T."/>
            <person name="Schouls L.M."/>
            <person name="van Dijk K."/>
        </authorList>
    </citation>
    <scope>NUCLEOTIDE SEQUENCE</scope>
    <source>
        <strain evidence="2">RIVM_C010559</strain>
    </source>
</reference>
<organism evidence="1 3">
    <name type="scientific">Acinetobacter ursingii</name>
    <dbReference type="NCBI Taxonomy" id="108980"/>
    <lineage>
        <taxon>Bacteria</taxon>
        <taxon>Pseudomonadati</taxon>
        <taxon>Pseudomonadota</taxon>
        <taxon>Gammaproteobacteria</taxon>
        <taxon>Moraxellales</taxon>
        <taxon>Moraxellaceae</taxon>
        <taxon>Acinetobacter</taxon>
    </lineage>
</organism>
<evidence type="ECO:0000313" key="3">
    <source>
        <dbReference type="Proteomes" id="UP000595320"/>
    </source>
</evidence>